<feature type="domain" description="HTH cro/C1-type" evidence="1">
    <location>
        <begin position="25"/>
        <end position="66"/>
    </location>
</feature>
<name>V6SJ63_9FLAO</name>
<dbReference type="Proteomes" id="UP000018004">
    <property type="component" value="Unassembled WGS sequence"/>
</dbReference>
<gene>
    <name evidence="2" type="ORF">FLJC2902T_27670</name>
</gene>
<evidence type="ECO:0000313" key="3">
    <source>
        <dbReference type="Proteomes" id="UP000018004"/>
    </source>
</evidence>
<dbReference type="eggNOG" id="ENOG5032GZW">
    <property type="taxonomic scope" value="Bacteria"/>
</dbReference>
<comment type="caution">
    <text evidence="2">The sequence shown here is derived from an EMBL/GenBank/DDBJ whole genome shotgun (WGS) entry which is preliminary data.</text>
</comment>
<sequence length="114" mass="13395">MLFFNFARIFKLKGINRPFSYLTSIGYSANYATKLTKNRVMEINLVRLEKFCRDFNCTPNDILDFRPYQNDTIPNDHALHTLTKKEISNEITAKINALPIEKIQQIHDIIKNME</sequence>
<protein>
    <recommendedName>
        <fullName evidence="1">HTH cro/C1-type domain-containing protein</fullName>
    </recommendedName>
</protein>
<dbReference type="EMBL" id="AVGG01000019">
    <property type="protein sequence ID" value="ESU26287.1"/>
    <property type="molecule type" value="Genomic_DNA"/>
</dbReference>
<organism evidence="2 3">
    <name type="scientific">Flavobacterium limnosediminis JC2902</name>
    <dbReference type="NCBI Taxonomy" id="1341181"/>
    <lineage>
        <taxon>Bacteria</taxon>
        <taxon>Pseudomonadati</taxon>
        <taxon>Bacteroidota</taxon>
        <taxon>Flavobacteriia</taxon>
        <taxon>Flavobacteriales</taxon>
        <taxon>Flavobacteriaceae</taxon>
        <taxon>Flavobacterium</taxon>
    </lineage>
</organism>
<dbReference type="InterPro" id="IPR001387">
    <property type="entry name" value="Cro/C1-type_HTH"/>
</dbReference>
<reference evidence="2 3" key="1">
    <citation type="submission" date="2013-08" db="EMBL/GenBank/DDBJ databases">
        <title>Flavobacterium limnosediminis JC2902 genome sequencing.</title>
        <authorList>
            <person name="Lee K."/>
            <person name="Yi H."/>
            <person name="Park S."/>
            <person name="Chun J."/>
        </authorList>
    </citation>
    <scope>NUCLEOTIDE SEQUENCE [LARGE SCALE GENOMIC DNA]</scope>
    <source>
        <strain evidence="2 3">JC2902</strain>
    </source>
</reference>
<proteinExistence type="predicted"/>
<accession>V6SJ63</accession>
<dbReference type="Pfam" id="PF13443">
    <property type="entry name" value="HTH_26"/>
    <property type="match status" value="1"/>
</dbReference>
<evidence type="ECO:0000313" key="2">
    <source>
        <dbReference type="EMBL" id="ESU26287.1"/>
    </source>
</evidence>
<keyword evidence="3" id="KW-1185">Reference proteome</keyword>
<dbReference type="STRING" id="1341181.FLJC2902T_27670"/>
<dbReference type="OrthoDB" id="9805309at2"/>
<dbReference type="PATRIC" id="fig|1341181.4.peg.2722"/>
<evidence type="ECO:0000259" key="1">
    <source>
        <dbReference type="Pfam" id="PF13443"/>
    </source>
</evidence>
<dbReference type="RefSeq" id="WP_023580324.1">
    <property type="nucleotide sequence ID" value="NZ_AVGG01000019.1"/>
</dbReference>
<dbReference type="AlphaFoldDB" id="V6SJ63"/>